<protein>
    <submittedName>
        <fullName evidence="1">Uncharacterized protein</fullName>
    </submittedName>
</protein>
<dbReference type="AlphaFoldDB" id="A0A7R9F8B5"/>
<name>A0A7R9F8B5_9NEOP</name>
<sequence>MELTVSLSDIGRHDVGLVALPVILKFQSSDLALDSVLSKYLSNIVKNLTERPNIQLQTGGKHRVLMTGCDMNESGATSIRNKSEHICYCVLKRLTSAFSNASLSLVDKRGHPQCNTLLRPGRGVLKAASGSQAVRLKQEKCSVESVPVSNVEEREFSWQEKVFSPFEVSYYKSPGNCHSSLDEKYHQDVTELYQTGTSTNRLFTYTDNDDFASTEEVRDMPTKEHVGKVQGL</sequence>
<dbReference type="EMBL" id="OD569370">
    <property type="protein sequence ID" value="CAD7447900.1"/>
    <property type="molecule type" value="Genomic_DNA"/>
</dbReference>
<accession>A0A7R9F8B5</accession>
<evidence type="ECO:0000313" key="1">
    <source>
        <dbReference type="EMBL" id="CAD7447900.1"/>
    </source>
</evidence>
<gene>
    <name evidence="1" type="ORF">TBIB3V08_LOCUS10200</name>
</gene>
<organism evidence="1">
    <name type="scientific">Timema bartmani</name>
    <dbReference type="NCBI Taxonomy" id="61472"/>
    <lineage>
        <taxon>Eukaryota</taxon>
        <taxon>Metazoa</taxon>
        <taxon>Ecdysozoa</taxon>
        <taxon>Arthropoda</taxon>
        <taxon>Hexapoda</taxon>
        <taxon>Insecta</taxon>
        <taxon>Pterygota</taxon>
        <taxon>Neoptera</taxon>
        <taxon>Polyneoptera</taxon>
        <taxon>Phasmatodea</taxon>
        <taxon>Timematodea</taxon>
        <taxon>Timematoidea</taxon>
        <taxon>Timematidae</taxon>
        <taxon>Timema</taxon>
    </lineage>
</organism>
<reference evidence="1" key="1">
    <citation type="submission" date="2020-11" db="EMBL/GenBank/DDBJ databases">
        <authorList>
            <person name="Tran Van P."/>
        </authorList>
    </citation>
    <scope>NUCLEOTIDE SEQUENCE</scope>
</reference>
<proteinExistence type="predicted"/>